<dbReference type="InterPro" id="IPR056456">
    <property type="entry name" value="Beta-prop_IFT80_2nd"/>
</dbReference>
<evidence type="ECO:0000256" key="2">
    <source>
        <dbReference type="ARBA" id="ARBA00023069"/>
    </source>
</evidence>
<dbReference type="GO" id="GO:0030992">
    <property type="term" value="C:intraciliary transport particle B"/>
    <property type="evidence" value="ECO:0007669"/>
    <property type="project" value="TreeGrafter"/>
</dbReference>
<feature type="domain" description="IFT80 second beta-propeller" evidence="4">
    <location>
        <begin position="312"/>
        <end position="600"/>
    </location>
</feature>
<dbReference type="GO" id="GO:0005929">
    <property type="term" value="C:cilium"/>
    <property type="evidence" value="ECO:0007669"/>
    <property type="project" value="UniProtKB-SubCell"/>
</dbReference>
<dbReference type="PANTHER" id="PTHR24098:SF0">
    <property type="entry name" value="OUTER SEGMENT 5"/>
    <property type="match status" value="1"/>
</dbReference>
<dbReference type="PROSITE" id="PS50294">
    <property type="entry name" value="WD_REPEATS_REGION"/>
    <property type="match status" value="2"/>
</dbReference>
<organism evidence="6">
    <name type="scientific">Anopheles atroparvus</name>
    <name type="common">European mosquito</name>
    <dbReference type="NCBI Taxonomy" id="41427"/>
    <lineage>
        <taxon>Eukaryota</taxon>
        <taxon>Metazoa</taxon>
        <taxon>Ecdysozoa</taxon>
        <taxon>Arthropoda</taxon>
        <taxon>Hexapoda</taxon>
        <taxon>Insecta</taxon>
        <taxon>Pterygota</taxon>
        <taxon>Neoptera</taxon>
        <taxon>Endopterygota</taxon>
        <taxon>Diptera</taxon>
        <taxon>Nematocera</taxon>
        <taxon>Culicoidea</taxon>
        <taxon>Culicidae</taxon>
        <taxon>Anophelinae</taxon>
        <taxon>Anopheles</taxon>
    </lineage>
</organism>
<dbReference type="FunFam" id="1.25.40.470:FF:000033">
    <property type="entry name" value="Outer segment 5"/>
    <property type="match status" value="1"/>
</dbReference>
<dbReference type="STRING" id="41427.A0A182IK28"/>
<dbReference type="InterPro" id="IPR056157">
    <property type="entry name" value="TPR_IFT80_172_dom"/>
</dbReference>
<proteinExistence type="predicted"/>
<dbReference type="Pfam" id="PF23387">
    <property type="entry name" value="TPR_IFT80_172"/>
    <property type="match status" value="1"/>
</dbReference>
<dbReference type="SUPFAM" id="SSF50978">
    <property type="entry name" value="WD40 repeat-like"/>
    <property type="match status" value="1"/>
</dbReference>
<evidence type="ECO:0000256" key="3">
    <source>
        <dbReference type="ARBA" id="ARBA00023273"/>
    </source>
</evidence>
<evidence type="ECO:0000259" key="5">
    <source>
        <dbReference type="Pfam" id="PF23387"/>
    </source>
</evidence>
<dbReference type="Pfam" id="PF00400">
    <property type="entry name" value="WD40"/>
    <property type="match status" value="3"/>
</dbReference>
<dbReference type="SUPFAM" id="SSF82171">
    <property type="entry name" value="DPP6 N-terminal domain-like"/>
    <property type="match status" value="1"/>
</dbReference>
<dbReference type="AlphaFoldDB" id="A0A182IK28"/>
<dbReference type="SMART" id="SM00320">
    <property type="entry name" value="WD40"/>
    <property type="match status" value="5"/>
</dbReference>
<evidence type="ECO:0000259" key="4">
    <source>
        <dbReference type="Pfam" id="PF23335"/>
    </source>
</evidence>
<evidence type="ECO:0000256" key="1">
    <source>
        <dbReference type="ARBA" id="ARBA00004138"/>
    </source>
</evidence>
<dbReference type="GO" id="GO:0060271">
    <property type="term" value="P:cilium assembly"/>
    <property type="evidence" value="ECO:0007669"/>
    <property type="project" value="TreeGrafter"/>
</dbReference>
<keyword evidence="2" id="KW-0969">Cilium</keyword>
<dbReference type="PROSITE" id="PS50082">
    <property type="entry name" value="WD_REPEATS_2"/>
    <property type="match status" value="2"/>
</dbReference>
<sequence length="756" mass="84300">MKFKTYISKDSKLTDSIAALGWSNNEDIYSCGGDQQVYKWSSTNREMVQVAKLPEGFVPTDLHWLTGKGSTVGPGGTGVSGGSKGGECLLMASADGRFIMLNKSARIERNVPAHTGTIVACRWSPDGAGLLTAGEDGIIKIWSRSGMLRSTVVQNEGQIRCARWSPSASAIVYCQGPFVAIKPLAANSRLTKWRAHDGMVLCLAWSSNTGMIGTGGEDCRYKIWDTQGTNVYTSVADDYAITSIDFCPDGELLAVGGFNMVKLCHYTGWTHSIVRFNQQVIGSVFNIVWSGDSTQIAASNSTGSLLFGHIIERELRNRNLKAITSGRKTILLQDIVARTSDTLDFSERIIKWELGYGHLVVATVHQVHIFNEHYINTPIIIDGRSDIRIIMLGKKNFILVDNNSIWIYTYTGRLHLNPRFSGSQTQIPHLNGRCISLGLDSLAVRDHSDQTIVHVFDLLPGATRQEEPYTIHSKAPVVEVAVCRFGNPDDQYLVYIDANQDLYITSVHSSPEYVTHKIGTQVTTVMWSSDTNILVGLHDLSYSVWYCPGEACTDPTLIALTTFTYDTSEFGKNITLENFEGANVTFRSSGAIFTVSVKTYCVMLHKLFSENQWERALKLCRLVQNQLLWATLAAMASKRNQLEISEEAFSASLQIDKVNYLNYIKSLPPSGPEHMAENSIMNGRIQEAEIILMHNKRIPEAIRFCLRMHRWTKALEVALKHGIDVDLVLEERRKFLHALEREENDPQFLAVDEHVD</sequence>
<feature type="domain" description="IFT80/172/WDR35 TPR" evidence="5">
    <location>
        <begin position="628"/>
        <end position="755"/>
    </location>
</feature>
<evidence type="ECO:0000313" key="6">
    <source>
        <dbReference type="EnsemblMetazoa" id="AATE000648-PA.1"/>
    </source>
</evidence>
<accession>A0A182IK28</accession>
<dbReference type="VEuPathDB" id="VectorBase:AATE000648"/>
<dbReference type="InterPro" id="IPR036322">
    <property type="entry name" value="WD40_repeat_dom_sf"/>
</dbReference>
<dbReference type="InterPro" id="IPR001680">
    <property type="entry name" value="WD40_rpt"/>
</dbReference>
<dbReference type="Pfam" id="PF23335">
    <property type="entry name" value="Beta-prop_IFT80_2nd"/>
    <property type="match status" value="1"/>
</dbReference>
<dbReference type="EnsemblMetazoa" id="AATE000648-RA">
    <property type="protein sequence ID" value="AATE000648-PA.1"/>
    <property type="gene ID" value="AATE000648"/>
</dbReference>
<reference evidence="6" key="1">
    <citation type="submission" date="2022-08" db="UniProtKB">
        <authorList>
            <consortium name="EnsemblMetazoa"/>
        </authorList>
    </citation>
    <scope>IDENTIFICATION</scope>
    <source>
        <strain evidence="6">EBRO</strain>
    </source>
</reference>
<comment type="subcellular location">
    <subcellularLocation>
        <location evidence="1">Cell projection</location>
        <location evidence="1">Cilium</location>
    </subcellularLocation>
</comment>
<dbReference type="Gene3D" id="1.25.40.470">
    <property type="match status" value="1"/>
</dbReference>
<name>A0A182IK28_ANOAO</name>
<protein>
    <submittedName>
        <fullName evidence="6">Uncharacterized protein</fullName>
    </submittedName>
</protein>
<dbReference type="InterPro" id="IPR015943">
    <property type="entry name" value="WD40/YVTN_repeat-like_dom_sf"/>
</dbReference>
<dbReference type="PANTHER" id="PTHR24098">
    <property type="entry name" value="OUTER SEGMENT 5"/>
    <property type="match status" value="1"/>
</dbReference>
<keyword evidence="3" id="KW-0966">Cell projection</keyword>
<dbReference type="FunFam" id="2.130.10.10:FF:000463">
    <property type="entry name" value="intraflagellar transport protein 80 homolog"/>
    <property type="match status" value="1"/>
</dbReference>
<dbReference type="Gene3D" id="2.130.10.10">
    <property type="entry name" value="YVTN repeat-like/Quinoprotein amine dehydrogenase"/>
    <property type="match status" value="2"/>
</dbReference>